<evidence type="ECO:0000313" key="2">
    <source>
        <dbReference type="EMBL" id="ETX26991.1"/>
    </source>
</evidence>
<proteinExistence type="predicted"/>
<gene>
    <name evidence="2" type="ORF">RISW2_17150</name>
</gene>
<dbReference type="Pfam" id="PF00852">
    <property type="entry name" value="Glyco_transf_10"/>
    <property type="match status" value="1"/>
</dbReference>
<evidence type="ECO:0000313" key="3">
    <source>
        <dbReference type="Proteomes" id="UP000023430"/>
    </source>
</evidence>
<protein>
    <recommendedName>
        <fullName evidence="1">Fucosyltransferase C-terminal domain-containing protein</fullName>
    </recommendedName>
</protein>
<dbReference type="Gene3D" id="3.40.50.11660">
    <property type="entry name" value="Glycosyl transferase family 10, C-terminal domain"/>
    <property type="match status" value="1"/>
</dbReference>
<dbReference type="EMBL" id="JAME01000045">
    <property type="protein sequence ID" value="ETX26991.1"/>
    <property type="molecule type" value="Genomic_DNA"/>
</dbReference>
<name>X7F4I1_9RHOB</name>
<organism evidence="2 3">
    <name type="scientific">Roseivivax isoporae LMG 25204</name>
    <dbReference type="NCBI Taxonomy" id="1449351"/>
    <lineage>
        <taxon>Bacteria</taxon>
        <taxon>Pseudomonadati</taxon>
        <taxon>Pseudomonadota</taxon>
        <taxon>Alphaproteobacteria</taxon>
        <taxon>Rhodobacterales</taxon>
        <taxon>Roseobacteraceae</taxon>
        <taxon>Roseivivax</taxon>
    </lineage>
</organism>
<dbReference type="OrthoDB" id="5291101at2"/>
<reference evidence="2 3" key="1">
    <citation type="submission" date="2014-01" db="EMBL/GenBank/DDBJ databases">
        <title>Roseivivax isoporae LMG 25204 Genome Sequencing.</title>
        <authorList>
            <person name="Lai Q."/>
            <person name="Li G."/>
            <person name="Shao Z."/>
        </authorList>
    </citation>
    <scope>NUCLEOTIDE SEQUENCE [LARGE SCALE GENOMIC DNA]</scope>
    <source>
        <strain evidence="2 3">LMG 25204</strain>
    </source>
</reference>
<comment type="caution">
    <text evidence="2">The sequence shown here is derived from an EMBL/GenBank/DDBJ whole genome shotgun (WGS) entry which is preliminary data.</text>
</comment>
<dbReference type="AlphaFoldDB" id="X7F4I1"/>
<dbReference type="eggNOG" id="COG0463">
    <property type="taxonomic scope" value="Bacteria"/>
</dbReference>
<dbReference type="Proteomes" id="UP000023430">
    <property type="component" value="Unassembled WGS sequence"/>
</dbReference>
<dbReference type="RefSeq" id="WP_043774429.1">
    <property type="nucleotide sequence ID" value="NZ_JAME01000045.1"/>
</dbReference>
<dbReference type="STRING" id="1449351.RISW2_17150"/>
<dbReference type="InterPro" id="IPR038577">
    <property type="entry name" value="GT10-like_C_sf"/>
</dbReference>
<evidence type="ECO:0000259" key="1">
    <source>
        <dbReference type="Pfam" id="PF00852"/>
    </source>
</evidence>
<keyword evidence="3" id="KW-1185">Reference proteome</keyword>
<dbReference type="InterPro" id="IPR055270">
    <property type="entry name" value="Glyco_tran_10_C"/>
</dbReference>
<accession>X7F4I1</accession>
<dbReference type="SUPFAM" id="SSF53756">
    <property type="entry name" value="UDP-Glycosyltransferase/glycogen phosphorylase"/>
    <property type="match status" value="1"/>
</dbReference>
<dbReference type="PATRIC" id="fig|1449351.3.peg.4108"/>
<feature type="domain" description="Fucosyltransferase C-terminal" evidence="1">
    <location>
        <begin position="221"/>
        <end position="276"/>
    </location>
</feature>
<sequence>MIRVFACGDYAHRQPLAYAPIRAAAVGRLRLVERIGTADIVIVAHVKDIAAHGADLRRQLGAGQRLVLLSEEPFWDTVWGDDPRVRDRTAPTEAGAMSYTWLNHATSDVFAFDAIPYFPLTDHHFATRYRRWFAQNAQVPAAEWLARWRRARWRTVFMARRRHGAAYSRAFGPDLFGLSALRTVLAEACPLPATLRAGTGWGDAMRQELPDWHLDKMLRIAGRAALVSAIENTHHPHYVTEKLFDAYAAGAVPLYVAGQGHRARDLAAEEAWLNLAGDDVAAAVARLAEFDPDTVFAEAYAATQARLAALWGDPEVLAAELDRLAGAIATELGAVLSA</sequence>